<dbReference type="RefSeq" id="WP_168678889.1">
    <property type="nucleotide sequence ID" value="NZ_JAAXOY010000225.1"/>
</dbReference>
<gene>
    <name evidence="1" type="ORF">HGA02_10065</name>
</gene>
<dbReference type="Proteomes" id="UP000777774">
    <property type="component" value="Unassembled WGS sequence"/>
</dbReference>
<dbReference type="InterPro" id="IPR052523">
    <property type="entry name" value="Trichothecene_AcTrans"/>
</dbReference>
<dbReference type="EMBL" id="JAAXOY010000225">
    <property type="protein sequence ID" value="NKY39861.1"/>
    <property type="molecule type" value="Genomic_DNA"/>
</dbReference>
<name>A0ABX1K2V6_9CELL</name>
<dbReference type="CDD" id="cd04301">
    <property type="entry name" value="NAT_SF"/>
    <property type="match status" value="1"/>
</dbReference>
<accession>A0ABX1K2V6</accession>
<comment type="caution">
    <text evidence="1">The sequence shown here is derived from an EMBL/GenBank/DDBJ whole genome shotgun (WGS) entry which is preliminary data.</text>
</comment>
<dbReference type="PANTHER" id="PTHR42791">
    <property type="entry name" value="GNAT FAMILY ACETYLTRANSFERASE"/>
    <property type="match status" value="1"/>
</dbReference>
<proteinExistence type="predicted"/>
<protein>
    <submittedName>
        <fullName evidence="1">GNAT family N-acetyltransferase</fullName>
    </submittedName>
</protein>
<sequence length="220" mass="23695">MAATPSEPPASRPAPPDVVEPLTRADLPAAAAVLAAALADDPGFRHLFPVDSRRESELRALYRMTLSDALRYGLTYVTKLDGVVTGAVALYAPGGYPMTAARWWRQAFRIAAIALRTREHSFGLIKFGDLTADGVPADAWYVEALGVRPDLQRAGRGKLLMARVFADIDAGEAPGYLETTKPLNVTYYSALGYAETSARVALAPEGPWIIPMARDPRKAA</sequence>
<dbReference type="InterPro" id="IPR016181">
    <property type="entry name" value="Acyl_CoA_acyltransferase"/>
</dbReference>
<dbReference type="Gene3D" id="3.40.630.30">
    <property type="match status" value="1"/>
</dbReference>
<reference evidence="1 2" key="1">
    <citation type="submission" date="2020-04" db="EMBL/GenBank/DDBJ databases">
        <title>MicrobeNet Type strains.</title>
        <authorList>
            <person name="Nicholson A.C."/>
        </authorList>
    </citation>
    <scope>NUCLEOTIDE SEQUENCE [LARGE SCALE GENOMIC DNA]</scope>
    <source>
        <strain evidence="1 2">ATCC BAA-787</strain>
    </source>
</reference>
<keyword evidence="2" id="KW-1185">Reference proteome</keyword>
<dbReference type="SUPFAM" id="SSF55729">
    <property type="entry name" value="Acyl-CoA N-acyltransferases (Nat)"/>
    <property type="match status" value="1"/>
</dbReference>
<evidence type="ECO:0000313" key="2">
    <source>
        <dbReference type="Proteomes" id="UP000777774"/>
    </source>
</evidence>
<dbReference type="PANTHER" id="PTHR42791:SF1">
    <property type="entry name" value="N-ACETYLTRANSFERASE DOMAIN-CONTAINING PROTEIN"/>
    <property type="match status" value="1"/>
</dbReference>
<evidence type="ECO:0000313" key="1">
    <source>
        <dbReference type="EMBL" id="NKY39861.1"/>
    </source>
</evidence>
<organism evidence="1 2">
    <name type="scientific">Cellulomonas septica</name>
    <dbReference type="NCBI Taxonomy" id="285080"/>
    <lineage>
        <taxon>Bacteria</taxon>
        <taxon>Bacillati</taxon>
        <taxon>Actinomycetota</taxon>
        <taxon>Actinomycetes</taxon>
        <taxon>Micrococcales</taxon>
        <taxon>Cellulomonadaceae</taxon>
        <taxon>Cellulomonas</taxon>
    </lineage>
</organism>